<dbReference type="CDD" id="cd04301">
    <property type="entry name" value="NAT_SF"/>
    <property type="match status" value="1"/>
</dbReference>
<dbReference type="PROSITE" id="PS51186">
    <property type="entry name" value="GNAT"/>
    <property type="match status" value="1"/>
</dbReference>
<dbReference type="PANTHER" id="PTHR43877:SF2">
    <property type="entry name" value="AMINOALKYLPHOSPHONATE N-ACETYLTRANSFERASE-RELATED"/>
    <property type="match status" value="1"/>
</dbReference>
<dbReference type="Gene3D" id="3.40.630.30">
    <property type="match status" value="1"/>
</dbReference>
<dbReference type="EMBL" id="CP113527">
    <property type="protein sequence ID" value="WDV05149.1"/>
    <property type="molecule type" value="Genomic_DNA"/>
</dbReference>
<protein>
    <submittedName>
        <fullName evidence="4">GNAT family N-acetyltransferase</fullName>
    </submittedName>
</protein>
<evidence type="ECO:0000256" key="2">
    <source>
        <dbReference type="ARBA" id="ARBA00023315"/>
    </source>
</evidence>
<gene>
    <name evidence="4" type="ORF">OU989_12590</name>
</gene>
<keyword evidence="1" id="KW-0808">Transferase</keyword>
<dbReference type="Proteomes" id="UP001219585">
    <property type="component" value="Chromosome"/>
</dbReference>
<dbReference type="InterPro" id="IPR000182">
    <property type="entry name" value="GNAT_dom"/>
</dbReference>
<dbReference type="GO" id="GO:0016747">
    <property type="term" value="F:acyltransferase activity, transferring groups other than amino-acyl groups"/>
    <property type="evidence" value="ECO:0007669"/>
    <property type="project" value="InterPro"/>
</dbReference>
<dbReference type="RefSeq" id="WP_274793382.1">
    <property type="nucleotide sequence ID" value="NZ_CP113527.1"/>
</dbReference>
<evidence type="ECO:0000313" key="4">
    <source>
        <dbReference type="EMBL" id="WDV05149.1"/>
    </source>
</evidence>
<evidence type="ECO:0000256" key="1">
    <source>
        <dbReference type="ARBA" id="ARBA00022679"/>
    </source>
</evidence>
<dbReference type="AlphaFoldDB" id="A0AAJ5RP19"/>
<dbReference type="SUPFAM" id="SSF55729">
    <property type="entry name" value="Acyl-CoA N-acyltransferases (Nat)"/>
    <property type="match status" value="1"/>
</dbReference>
<evidence type="ECO:0000259" key="3">
    <source>
        <dbReference type="PROSITE" id="PS51186"/>
    </source>
</evidence>
<dbReference type="InterPro" id="IPR050832">
    <property type="entry name" value="Bact_Acetyltransf"/>
</dbReference>
<name>A0AAJ5RP19_9BACI</name>
<feature type="domain" description="N-acetyltransferase" evidence="3">
    <location>
        <begin position="12"/>
        <end position="172"/>
    </location>
</feature>
<reference evidence="4" key="1">
    <citation type="submission" date="2022-11" db="EMBL/GenBank/DDBJ databases">
        <title>Lysinibacillus irui.</title>
        <authorList>
            <person name="Akintayo S.O."/>
        </authorList>
    </citation>
    <scope>NUCLEOTIDE SEQUENCE</scope>
    <source>
        <strain evidence="4">IRB4-01</strain>
    </source>
</reference>
<evidence type="ECO:0000313" key="5">
    <source>
        <dbReference type="Proteomes" id="UP001219585"/>
    </source>
</evidence>
<dbReference type="Pfam" id="PF00583">
    <property type="entry name" value="Acetyltransf_1"/>
    <property type="match status" value="1"/>
</dbReference>
<dbReference type="InterPro" id="IPR016181">
    <property type="entry name" value="Acyl_CoA_acyltransferase"/>
</dbReference>
<dbReference type="KEGG" id="liu:OU989_12590"/>
<proteinExistence type="predicted"/>
<accession>A0AAJ5RP19</accession>
<dbReference type="PANTHER" id="PTHR43877">
    <property type="entry name" value="AMINOALKYLPHOSPHONATE N-ACETYLTRANSFERASE-RELATED-RELATED"/>
    <property type="match status" value="1"/>
</dbReference>
<organism evidence="4 5">
    <name type="scientific">Lysinibacillus irui</name>
    <dbReference type="NCBI Taxonomy" id="2998077"/>
    <lineage>
        <taxon>Bacteria</taxon>
        <taxon>Bacillati</taxon>
        <taxon>Bacillota</taxon>
        <taxon>Bacilli</taxon>
        <taxon>Bacillales</taxon>
        <taxon>Bacillaceae</taxon>
        <taxon>Lysinibacillus</taxon>
    </lineage>
</organism>
<sequence length="172" mass="19662">MSNNVGSLLADYEVTFATSKEADQIVHLLKDVAKWLKEQEIDQWGFLAAGGEDDEIRQAISNKDTFIVKRHEEIVATFTLYDTPSSWDKHTWGHVNDEAVYLHRLAVSRSNMGSGLGKELLQWLEQYLKKEGKNTLRLDCVEKNNKLNDFYRSNGFEQVGIGDGHTLFQKNL</sequence>
<keyword evidence="2" id="KW-0012">Acyltransferase</keyword>